<name>A0A1C0A8T9_9FIRM</name>
<reference evidence="14 15" key="2">
    <citation type="submission" date="2016-08" db="EMBL/GenBank/DDBJ databases">
        <title>Orenia metallireducens sp. nov. strain Z6, a Novel Metal-reducing Firmicute from the Deep Subsurface.</title>
        <authorList>
            <person name="Maxim B.I."/>
            <person name="Kenneth K."/>
            <person name="Flynn T.M."/>
            <person name="Oloughlin E.J."/>
            <person name="Locke R.A."/>
            <person name="Weber J.R."/>
            <person name="Egan S.M."/>
            <person name="Mackie R.I."/>
            <person name="Cann I.K."/>
        </authorList>
    </citation>
    <scope>NUCLEOTIDE SEQUENCE [LARGE SCALE GENOMIC DNA]</scope>
    <source>
        <strain evidence="14 15">Z6</strain>
    </source>
</reference>
<evidence type="ECO:0000256" key="6">
    <source>
        <dbReference type="ARBA" id="ARBA00023136"/>
    </source>
</evidence>
<dbReference type="Pfam" id="PF02743">
    <property type="entry name" value="dCache_1"/>
    <property type="match status" value="1"/>
</dbReference>
<evidence type="ECO:0000256" key="4">
    <source>
        <dbReference type="ARBA" id="ARBA00022692"/>
    </source>
</evidence>
<gene>
    <name evidence="14" type="ORF">U472_11765</name>
</gene>
<feature type="transmembrane region" description="Helical" evidence="11">
    <location>
        <begin position="12"/>
        <end position="31"/>
    </location>
</feature>
<proteinExistence type="inferred from homology"/>
<keyword evidence="6 11" id="KW-0472">Membrane</keyword>
<keyword evidence="4 11" id="KW-0812">Transmembrane</keyword>
<evidence type="ECO:0000259" key="13">
    <source>
        <dbReference type="PROSITE" id="PS50885"/>
    </source>
</evidence>
<evidence type="ECO:0000259" key="12">
    <source>
        <dbReference type="PROSITE" id="PS50111"/>
    </source>
</evidence>
<feature type="domain" description="HAMP" evidence="13">
    <location>
        <begin position="297"/>
        <end position="350"/>
    </location>
</feature>
<dbReference type="Pfam" id="PF00672">
    <property type="entry name" value="HAMP"/>
    <property type="match status" value="1"/>
</dbReference>
<dbReference type="SUPFAM" id="SSF103190">
    <property type="entry name" value="Sensory domain-like"/>
    <property type="match status" value="1"/>
</dbReference>
<evidence type="ECO:0000256" key="8">
    <source>
        <dbReference type="ARBA" id="ARBA00029447"/>
    </source>
</evidence>
<keyword evidence="7 9" id="KW-0807">Transducer</keyword>
<dbReference type="SUPFAM" id="SSF58104">
    <property type="entry name" value="Methyl-accepting chemotaxis protein (MCP) signaling domain"/>
    <property type="match status" value="1"/>
</dbReference>
<evidence type="ECO:0000313" key="14">
    <source>
        <dbReference type="EMBL" id="OCL26648.1"/>
    </source>
</evidence>
<dbReference type="PROSITE" id="PS50885">
    <property type="entry name" value="HAMP"/>
    <property type="match status" value="1"/>
</dbReference>
<sequence length="613" mass="67459">MKLKQSFKTKLILILITVLVVIILSTSYIYVSRNKKYVEETAYKTNMALSQNLTKIVDNNLENIKNMMTVLSKIDLITQMEINYNLDNLLKEVVKEYQAISQIYMMNKSGMQIYKTSGVLGDRSDREYFQKAIKGEANYSDVIISKSEKVPIIVSAVPIKRDGEVVGVLGASIDLTFVSDLAAKTKSGETGYGYVVDRNGRVIAHPDKELVDKMADLSNLAPVKEVIKGKQGKSEYTFKGEDKLASYVPTQKAGWGIIVQLPAKEAFVKVKEDKIFAIIMIIISVVIAVAIAWYLARYITNPLIEAMNFAQKIAAGKLDVKQIGSKSEDEFGKLTEALNTMHDSLREVMIDLVKIIENLSAYSEELSASAEEGNATIETTNHLIEDMSASIQQISASAQEVTSFAQESASQTEVGGENVRDTIEGMKEINKAVKEAVKAINDLVTNSTEVEKIIELITNIADQTNLLALNAAIEAARAGEHGQGFSVVAEEIRALAEESAKATNEIADLIKKIRKKSDVGLKAVKEVEVRAKEGEALAEQTGEVFVQIEESSEETSAHIQQTAASTQSLAERSDEIMSASQNIRNMSSEITNSSQELAEMAQQLQNLINRFEI</sequence>
<evidence type="ECO:0008006" key="16">
    <source>
        <dbReference type="Google" id="ProtNLM"/>
    </source>
</evidence>
<dbReference type="Gene3D" id="6.10.340.10">
    <property type="match status" value="1"/>
</dbReference>
<dbReference type="GO" id="GO:0007165">
    <property type="term" value="P:signal transduction"/>
    <property type="evidence" value="ECO:0007669"/>
    <property type="project" value="UniProtKB-KW"/>
</dbReference>
<dbReference type="Gene3D" id="1.10.287.950">
    <property type="entry name" value="Methyl-accepting chemotaxis protein"/>
    <property type="match status" value="1"/>
</dbReference>
<dbReference type="InterPro" id="IPR029151">
    <property type="entry name" value="Sensor-like_sf"/>
</dbReference>
<dbReference type="PROSITE" id="PS50111">
    <property type="entry name" value="CHEMOTAXIS_TRANSDUC_2"/>
    <property type="match status" value="1"/>
</dbReference>
<evidence type="ECO:0000256" key="3">
    <source>
        <dbReference type="ARBA" id="ARBA00022500"/>
    </source>
</evidence>
<dbReference type="CDD" id="cd12914">
    <property type="entry name" value="PDC1_DGC_like"/>
    <property type="match status" value="1"/>
</dbReference>
<keyword evidence="5 11" id="KW-1133">Transmembrane helix</keyword>
<dbReference type="OrthoDB" id="597657at2"/>
<reference evidence="15" key="1">
    <citation type="submission" date="2016-07" db="EMBL/GenBank/DDBJ databases">
        <authorList>
            <person name="Florea S."/>
            <person name="Webb J.S."/>
            <person name="Jaromczyk J."/>
            <person name="Schardl C.L."/>
        </authorList>
    </citation>
    <scope>NUCLEOTIDE SEQUENCE [LARGE SCALE GENOMIC DNA]</scope>
    <source>
        <strain evidence="15">Z6</strain>
    </source>
</reference>
<evidence type="ECO:0000256" key="1">
    <source>
        <dbReference type="ARBA" id="ARBA00004651"/>
    </source>
</evidence>
<keyword evidence="10" id="KW-0175">Coiled coil</keyword>
<evidence type="ECO:0000256" key="10">
    <source>
        <dbReference type="SAM" id="Coils"/>
    </source>
</evidence>
<evidence type="ECO:0000313" key="15">
    <source>
        <dbReference type="Proteomes" id="UP000093514"/>
    </source>
</evidence>
<evidence type="ECO:0000256" key="9">
    <source>
        <dbReference type="PROSITE-ProRule" id="PRU00284"/>
    </source>
</evidence>
<dbReference type="CDD" id="cd12912">
    <property type="entry name" value="PDC2_MCP_like"/>
    <property type="match status" value="1"/>
</dbReference>
<dbReference type="RefSeq" id="WP_068718688.1">
    <property type="nucleotide sequence ID" value="NZ_LWDV01000009.1"/>
</dbReference>
<feature type="coiled-coil region" evidence="10">
    <location>
        <begin position="583"/>
        <end position="610"/>
    </location>
</feature>
<dbReference type="PANTHER" id="PTHR32089:SF112">
    <property type="entry name" value="LYSOZYME-LIKE PROTEIN-RELATED"/>
    <property type="match status" value="1"/>
</dbReference>
<dbReference type="Pfam" id="PF00015">
    <property type="entry name" value="MCPsignal"/>
    <property type="match status" value="1"/>
</dbReference>
<dbReference type="Gene3D" id="3.30.450.20">
    <property type="entry name" value="PAS domain"/>
    <property type="match status" value="1"/>
</dbReference>
<dbReference type="PANTHER" id="PTHR32089">
    <property type="entry name" value="METHYL-ACCEPTING CHEMOTAXIS PROTEIN MCPB"/>
    <property type="match status" value="1"/>
</dbReference>
<dbReference type="EMBL" id="LWDV01000009">
    <property type="protein sequence ID" value="OCL26648.1"/>
    <property type="molecule type" value="Genomic_DNA"/>
</dbReference>
<keyword evidence="2" id="KW-1003">Cell membrane</keyword>
<dbReference type="GO" id="GO:0005886">
    <property type="term" value="C:plasma membrane"/>
    <property type="evidence" value="ECO:0007669"/>
    <property type="project" value="UniProtKB-SubCell"/>
</dbReference>
<evidence type="ECO:0000256" key="2">
    <source>
        <dbReference type="ARBA" id="ARBA00022475"/>
    </source>
</evidence>
<protein>
    <recommendedName>
        <fullName evidence="16">Methyl-accepting chemotaxis sensory transducer with Cache sensor</fullName>
    </recommendedName>
</protein>
<dbReference type="InterPro" id="IPR004089">
    <property type="entry name" value="MCPsignal_dom"/>
</dbReference>
<dbReference type="Proteomes" id="UP000093514">
    <property type="component" value="Unassembled WGS sequence"/>
</dbReference>
<comment type="similarity">
    <text evidence="8">Belongs to the methyl-accepting chemotaxis (MCP) protein family.</text>
</comment>
<dbReference type="AlphaFoldDB" id="A0A1C0A8T9"/>
<feature type="domain" description="Methyl-accepting transducer" evidence="12">
    <location>
        <begin position="348"/>
        <end position="584"/>
    </location>
</feature>
<dbReference type="CDD" id="cd06225">
    <property type="entry name" value="HAMP"/>
    <property type="match status" value="1"/>
</dbReference>
<keyword evidence="3" id="KW-0145">Chemotaxis</keyword>
<evidence type="ECO:0000256" key="7">
    <source>
        <dbReference type="ARBA" id="ARBA00023224"/>
    </source>
</evidence>
<evidence type="ECO:0000256" key="5">
    <source>
        <dbReference type="ARBA" id="ARBA00022989"/>
    </source>
</evidence>
<feature type="transmembrane region" description="Helical" evidence="11">
    <location>
        <begin position="275"/>
        <end position="296"/>
    </location>
</feature>
<organism evidence="14 15">
    <name type="scientific">Orenia metallireducens</name>
    <dbReference type="NCBI Taxonomy" id="1413210"/>
    <lineage>
        <taxon>Bacteria</taxon>
        <taxon>Bacillati</taxon>
        <taxon>Bacillota</taxon>
        <taxon>Clostridia</taxon>
        <taxon>Halanaerobiales</taxon>
        <taxon>Halobacteroidaceae</taxon>
        <taxon>Orenia</taxon>
    </lineage>
</organism>
<dbReference type="InterPro" id="IPR033479">
    <property type="entry name" value="dCache_1"/>
</dbReference>
<accession>A0A1C0A8T9</accession>
<dbReference type="InterPro" id="IPR003660">
    <property type="entry name" value="HAMP_dom"/>
</dbReference>
<dbReference type="SMART" id="SM00304">
    <property type="entry name" value="HAMP"/>
    <property type="match status" value="1"/>
</dbReference>
<comment type="subcellular location">
    <subcellularLocation>
        <location evidence="1">Cell membrane</location>
        <topology evidence="1">Multi-pass membrane protein</topology>
    </subcellularLocation>
</comment>
<keyword evidence="15" id="KW-1185">Reference proteome</keyword>
<dbReference type="CDD" id="cd11386">
    <property type="entry name" value="MCP_signal"/>
    <property type="match status" value="1"/>
</dbReference>
<evidence type="ECO:0000256" key="11">
    <source>
        <dbReference type="SAM" id="Phobius"/>
    </source>
</evidence>
<dbReference type="GO" id="GO:0006935">
    <property type="term" value="P:chemotaxis"/>
    <property type="evidence" value="ECO:0007669"/>
    <property type="project" value="UniProtKB-KW"/>
</dbReference>
<dbReference type="SMART" id="SM00283">
    <property type="entry name" value="MA"/>
    <property type="match status" value="1"/>
</dbReference>
<comment type="caution">
    <text evidence="14">The sequence shown here is derived from an EMBL/GenBank/DDBJ whole genome shotgun (WGS) entry which is preliminary data.</text>
</comment>